<dbReference type="PROSITE" id="PS51318">
    <property type="entry name" value="TAT"/>
    <property type="match status" value="1"/>
</dbReference>
<dbReference type="Proteomes" id="UP000631694">
    <property type="component" value="Unassembled WGS sequence"/>
</dbReference>
<dbReference type="EMBL" id="JADZLT010000055">
    <property type="protein sequence ID" value="MBH0239566.1"/>
    <property type="molecule type" value="Genomic_DNA"/>
</dbReference>
<gene>
    <name evidence="1" type="ORF">I5731_17220</name>
</gene>
<organism evidence="1 2">
    <name type="scientific">Methylobrevis albus</name>
    <dbReference type="NCBI Taxonomy" id="2793297"/>
    <lineage>
        <taxon>Bacteria</taxon>
        <taxon>Pseudomonadati</taxon>
        <taxon>Pseudomonadota</taxon>
        <taxon>Alphaproteobacteria</taxon>
        <taxon>Hyphomicrobiales</taxon>
        <taxon>Pleomorphomonadaceae</taxon>
        <taxon>Methylobrevis</taxon>
    </lineage>
</organism>
<proteinExistence type="predicted"/>
<evidence type="ECO:0000313" key="1">
    <source>
        <dbReference type="EMBL" id="MBH0239566.1"/>
    </source>
</evidence>
<comment type="caution">
    <text evidence="1">The sequence shown here is derived from an EMBL/GenBank/DDBJ whole genome shotgun (WGS) entry which is preliminary data.</text>
</comment>
<dbReference type="Pfam" id="PF07394">
    <property type="entry name" value="DUF1501"/>
    <property type="match status" value="1"/>
</dbReference>
<keyword evidence="2" id="KW-1185">Reference proteome</keyword>
<dbReference type="InterPro" id="IPR010869">
    <property type="entry name" value="DUF1501"/>
</dbReference>
<dbReference type="AlphaFoldDB" id="A0A931I5B1"/>
<accession>A0A931I5B1</accession>
<evidence type="ECO:0000313" key="2">
    <source>
        <dbReference type="Proteomes" id="UP000631694"/>
    </source>
</evidence>
<dbReference type="InterPro" id="IPR006311">
    <property type="entry name" value="TAT_signal"/>
</dbReference>
<dbReference type="PANTHER" id="PTHR43737">
    <property type="entry name" value="BLL7424 PROTEIN"/>
    <property type="match status" value="1"/>
</dbReference>
<name>A0A931I5B1_9HYPH</name>
<dbReference type="PANTHER" id="PTHR43737:SF1">
    <property type="entry name" value="DUF1501 DOMAIN-CONTAINING PROTEIN"/>
    <property type="match status" value="1"/>
</dbReference>
<reference evidence="1" key="1">
    <citation type="submission" date="2020-12" db="EMBL/GenBank/DDBJ databases">
        <title>Methylobrevis albus sp. nov., isolated from fresh water lack sediment.</title>
        <authorList>
            <person name="Zou Q."/>
        </authorList>
    </citation>
    <scope>NUCLEOTIDE SEQUENCE</scope>
    <source>
        <strain evidence="1">L22</strain>
    </source>
</reference>
<sequence>MLHGHDPFGRFAQPSRRLFLAGVGSLTASVMLPRLASAAGTRDPRLVVIVLRGALDGLGAVPPVGDPHYAGLRPDIAVEAEGEHAVLPLDGFFGLNPGLTRLHAMVARGEALIVHAAATPYRQRSHFQGQDVLENGSPRPDLATGWLNRLAGILPAGGQQISATPVRGLGIGATVPLILRGPAPTVTWTPTEGDTARADTIERLAALYAARDPALEAALVAGADLDQLAAQTMAGGTTIDATLDRAQRTFVQLANATAGLIAADDGPRIAAISYDGWDTHANEGGGTGRLARLLAGLDVALDGLRTGLGPVWSETAVLVVTEFGRTARENGTDGTDHGTGTTAFLLGGRVKGGRIIADWPGLAEADLFENRDLKPTLDLRSLCKGVIAELFDVPERLLSEVVFPESAGVRPMRGLLT</sequence>
<protein>
    <submittedName>
        <fullName evidence="1">DUF1501 domain-containing protein</fullName>
    </submittedName>
</protein>